<dbReference type="PANTHER" id="PTHR12001">
    <property type="entry name" value="GERANYLGERANYL PYROPHOSPHATE SYNTHASE"/>
    <property type="match status" value="1"/>
</dbReference>
<proteinExistence type="inferred from homology"/>
<dbReference type="SUPFAM" id="SSF48576">
    <property type="entry name" value="Terpenoid synthases"/>
    <property type="match status" value="1"/>
</dbReference>
<sequence>MDLFESLFGTFVQGGSPMLGVVAVSGFLYLIIDYIHIPRWWDKKAHLVGRKNPEKITTLECPYDYLREIYGKYHWTAFVHKLSPTLRNDDPLKYRMVLEIMDAIHLCLMLVDDISDGSDYRKGRPAAHKIYGPSETANRAYYRVTQILNKTTKDFPKLAPWLMQDLQDILEGQDISLVWRRDGISGFPIATADRVAAYRRMASLKTGSLFRLLGHIVLENDSMDETLTRVAWHSQLQNDCKNVYSSEYAKLKGSVAEDLHNREMTYPIVLALDAPGGHWVTGALESPSPRNIRNAMKVIRCDYVRNICMNELAKSGASVKEWLEIWGRKEKLDLKA</sequence>
<evidence type="ECO:0000313" key="7">
    <source>
        <dbReference type="EMBL" id="CRL19195.1"/>
    </source>
</evidence>
<dbReference type="Proteomes" id="UP000053732">
    <property type="component" value="Unassembled WGS sequence"/>
</dbReference>
<evidence type="ECO:0000256" key="6">
    <source>
        <dbReference type="SAM" id="Phobius"/>
    </source>
</evidence>
<dbReference type="Pfam" id="PF00348">
    <property type="entry name" value="polyprenyl_synt"/>
    <property type="match status" value="1"/>
</dbReference>
<keyword evidence="3" id="KW-0479">Metal-binding</keyword>
<dbReference type="EMBL" id="HG793135">
    <property type="protein sequence ID" value="CRL19195.1"/>
    <property type="molecule type" value="Genomic_DNA"/>
</dbReference>
<dbReference type="InterPro" id="IPR000092">
    <property type="entry name" value="Polyprenyl_synt"/>
</dbReference>
<name>A0A0G4NYN9_PENC3</name>
<evidence type="ECO:0000256" key="2">
    <source>
        <dbReference type="ARBA" id="ARBA00022679"/>
    </source>
</evidence>
<dbReference type="STRING" id="1429867.A0A0G4NYN9"/>
<keyword evidence="6" id="KW-0812">Transmembrane</keyword>
<dbReference type="Gene3D" id="1.10.600.10">
    <property type="entry name" value="Farnesyl Diphosphate Synthase"/>
    <property type="match status" value="1"/>
</dbReference>
<evidence type="ECO:0000256" key="3">
    <source>
        <dbReference type="ARBA" id="ARBA00022723"/>
    </source>
</evidence>
<dbReference type="InterPro" id="IPR008949">
    <property type="entry name" value="Isoprenoid_synthase_dom_sf"/>
</dbReference>
<evidence type="ECO:0000256" key="4">
    <source>
        <dbReference type="ARBA" id="ARBA00022842"/>
    </source>
</evidence>
<dbReference type="CDD" id="cd00867">
    <property type="entry name" value="Trans_IPPS"/>
    <property type="match status" value="1"/>
</dbReference>
<keyword evidence="2 5" id="KW-0808">Transferase</keyword>
<keyword evidence="6" id="KW-1133">Transmembrane helix</keyword>
<evidence type="ECO:0000313" key="8">
    <source>
        <dbReference type="Proteomes" id="UP000053732"/>
    </source>
</evidence>
<organism evidence="7 8">
    <name type="scientific">Penicillium camemberti (strain FM 013)</name>
    <dbReference type="NCBI Taxonomy" id="1429867"/>
    <lineage>
        <taxon>Eukaryota</taxon>
        <taxon>Fungi</taxon>
        <taxon>Dikarya</taxon>
        <taxon>Ascomycota</taxon>
        <taxon>Pezizomycotina</taxon>
        <taxon>Eurotiomycetes</taxon>
        <taxon>Eurotiomycetidae</taxon>
        <taxon>Eurotiales</taxon>
        <taxon>Aspergillaceae</taxon>
        <taxon>Penicillium</taxon>
    </lineage>
</organism>
<comment type="pathway">
    <text evidence="1">Secondary metabolite biosynthesis.</text>
</comment>
<evidence type="ECO:0000256" key="1">
    <source>
        <dbReference type="ARBA" id="ARBA00005179"/>
    </source>
</evidence>
<dbReference type="GO" id="GO:0008299">
    <property type="term" value="P:isoprenoid biosynthetic process"/>
    <property type="evidence" value="ECO:0007669"/>
    <property type="project" value="InterPro"/>
</dbReference>
<feature type="transmembrane region" description="Helical" evidence="6">
    <location>
        <begin position="15"/>
        <end position="35"/>
    </location>
</feature>
<evidence type="ECO:0000256" key="5">
    <source>
        <dbReference type="RuleBase" id="RU004466"/>
    </source>
</evidence>
<dbReference type="GO" id="GO:0043386">
    <property type="term" value="P:mycotoxin biosynthetic process"/>
    <property type="evidence" value="ECO:0007669"/>
    <property type="project" value="UniProtKB-ARBA"/>
</dbReference>
<dbReference type="GO" id="GO:0046165">
    <property type="term" value="P:alcohol biosynthetic process"/>
    <property type="evidence" value="ECO:0007669"/>
    <property type="project" value="UniProtKB-ARBA"/>
</dbReference>
<reference evidence="7 8" key="1">
    <citation type="journal article" date="2014" name="Nat. Commun.">
        <title>Multiple recent horizontal transfers of a large genomic region in cheese making fungi.</title>
        <authorList>
            <person name="Cheeseman K."/>
            <person name="Ropars J."/>
            <person name="Renault P."/>
            <person name="Dupont J."/>
            <person name="Gouzy J."/>
            <person name="Branca A."/>
            <person name="Abraham A.L."/>
            <person name="Ceppi M."/>
            <person name="Conseiller E."/>
            <person name="Debuchy R."/>
            <person name="Malagnac F."/>
            <person name="Goarin A."/>
            <person name="Silar P."/>
            <person name="Lacoste S."/>
            <person name="Sallet E."/>
            <person name="Bensimon A."/>
            <person name="Giraud T."/>
            <person name="Brygoo Y."/>
        </authorList>
    </citation>
    <scope>NUCLEOTIDE SEQUENCE [LARGE SCALE GENOMIC DNA]</scope>
    <source>
        <strain evidence="8">FM 013</strain>
    </source>
</reference>
<keyword evidence="6" id="KW-0472">Membrane</keyword>
<dbReference type="GO" id="GO:0004659">
    <property type="term" value="F:prenyltransferase activity"/>
    <property type="evidence" value="ECO:0007669"/>
    <property type="project" value="InterPro"/>
</dbReference>
<protein>
    <submittedName>
        <fullName evidence="7">Terpenoid synthase</fullName>
    </submittedName>
</protein>
<gene>
    <name evidence="7" type="ORF">PCAMFM013_S002g001065</name>
</gene>
<dbReference type="PANTHER" id="PTHR12001:SF72">
    <property type="entry name" value="THIJ_PFPI FAMILY PROTEIN (AFU_ORTHOLOGUE AFUA_3G01210)-RELATED"/>
    <property type="match status" value="1"/>
</dbReference>
<comment type="similarity">
    <text evidence="5">Belongs to the FPP/GGPP synthase family.</text>
</comment>
<keyword evidence="4" id="KW-0460">Magnesium</keyword>
<dbReference type="AlphaFoldDB" id="A0A0G4NYN9"/>
<dbReference type="GO" id="GO:0046872">
    <property type="term" value="F:metal ion binding"/>
    <property type="evidence" value="ECO:0007669"/>
    <property type="project" value="UniProtKB-KW"/>
</dbReference>
<accession>A0A0G4NYN9</accession>
<keyword evidence="8" id="KW-1185">Reference proteome</keyword>